<evidence type="ECO:0000313" key="1">
    <source>
        <dbReference type="EMBL" id="KRK87998.1"/>
    </source>
</evidence>
<evidence type="ECO:0000313" key="2">
    <source>
        <dbReference type="Proteomes" id="UP000051581"/>
    </source>
</evidence>
<dbReference type="AlphaFoldDB" id="A0A0R1KVX2"/>
<gene>
    <name evidence="1" type="ORF">FD17_GL000645</name>
</gene>
<keyword evidence="2" id="KW-1185">Reference proteome</keyword>
<dbReference type="PATRIC" id="fig|1423808.3.peg.650"/>
<name>A0A0R1KVX2_9LACO</name>
<evidence type="ECO:0008006" key="3">
    <source>
        <dbReference type="Google" id="ProtNLM"/>
    </source>
</evidence>
<dbReference type="Proteomes" id="UP000051581">
    <property type="component" value="Unassembled WGS sequence"/>
</dbReference>
<accession>A0A0R1KVX2</accession>
<organism evidence="1 2">
    <name type="scientific">Lentilactobacillus sunkii DSM 19904</name>
    <dbReference type="NCBI Taxonomy" id="1423808"/>
    <lineage>
        <taxon>Bacteria</taxon>
        <taxon>Bacillati</taxon>
        <taxon>Bacillota</taxon>
        <taxon>Bacilli</taxon>
        <taxon>Lactobacillales</taxon>
        <taxon>Lactobacillaceae</taxon>
        <taxon>Lentilactobacillus</taxon>
    </lineage>
</organism>
<dbReference type="Pfam" id="PF11148">
    <property type="entry name" value="DUF2922"/>
    <property type="match status" value="1"/>
</dbReference>
<reference evidence="1 2" key="1">
    <citation type="journal article" date="2015" name="Genome Announc.">
        <title>Expanding the biotechnology potential of lactobacilli through comparative genomics of 213 strains and associated genera.</title>
        <authorList>
            <person name="Sun Z."/>
            <person name="Harris H.M."/>
            <person name="McCann A."/>
            <person name="Guo C."/>
            <person name="Argimon S."/>
            <person name="Zhang W."/>
            <person name="Yang X."/>
            <person name="Jeffery I.B."/>
            <person name="Cooney J.C."/>
            <person name="Kagawa T.F."/>
            <person name="Liu W."/>
            <person name="Song Y."/>
            <person name="Salvetti E."/>
            <person name="Wrobel A."/>
            <person name="Rasinkangas P."/>
            <person name="Parkhill J."/>
            <person name="Rea M.C."/>
            <person name="O'Sullivan O."/>
            <person name="Ritari J."/>
            <person name="Douillard F.P."/>
            <person name="Paul Ross R."/>
            <person name="Yang R."/>
            <person name="Briner A.E."/>
            <person name="Felis G.E."/>
            <person name="de Vos W.M."/>
            <person name="Barrangou R."/>
            <person name="Klaenhammer T.R."/>
            <person name="Caufield P.W."/>
            <person name="Cui Y."/>
            <person name="Zhang H."/>
            <person name="O'Toole P.W."/>
        </authorList>
    </citation>
    <scope>NUCLEOTIDE SEQUENCE [LARGE SCALE GENOMIC DNA]</scope>
    <source>
        <strain evidence="1 2">DSM 19904</strain>
    </source>
</reference>
<comment type="caution">
    <text evidence="1">The sequence shown here is derived from an EMBL/GenBank/DDBJ whole genome shotgun (WGS) entry which is preliminary data.</text>
</comment>
<dbReference type="RefSeq" id="WP_057825530.1">
    <property type="nucleotide sequence ID" value="NZ_AZEA01000013.1"/>
</dbReference>
<dbReference type="OrthoDB" id="2323347at2"/>
<dbReference type="InterPro" id="IPR021321">
    <property type="entry name" value="DUF2922"/>
</dbReference>
<protein>
    <recommendedName>
        <fullName evidence="3">DUF2922 domain-containing protein</fullName>
    </recommendedName>
</protein>
<sequence length="75" mass="8548">MRKLELVFKSSDEKLKTLSINYANGDLSAETVTKAMEDISKLKMFDRDGVDPYATPIAAQYRKTEINKLFDTRGE</sequence>
<proteinExistence type="predicted"/>
<dbReference type="EMBL" id="AZEA01000013">
    <property type="protein sequence ID" value="KRK87998.1"/>
    <property type="molecule type" value="Genomic_DNA"/>
</dbReference>